<keyword evidence="1" id="KW-0614">Plasmid</keyword>
<dbReference type="SUPFAM" id="SSF55961">
    <property type="entry name" value="Bet v1-like"/>
    <property type="match status" value="2"/>
</dbReference>
<dbReference type="GeneID" id="49389010"/>
<dbReference type="InterPro" id="IPR019587">
    <property type="entry name" value="Polyketide_cyclase/dehydratase"/>
</dbReference>
<keyword evidence="2" id="KW-1185">Reference proteome</keyword>
<dbReference type="Pfam" id="PF10604">
    <property type="entry name" value="Polyketide_cyc2"/>
    <property type="match status" value="1"/>
</dbReference>
<protein>
    <submittedName>
        <fullName evidence="1">Polyketide cyclase</fullName>
    </submittedName>
</protein>
<dbReference type="Gene3D" id="3.30.530.20">
    <property type="match status" value="2"/>
</dbReference>
<dbReference type="OrthoDB" id="4158476at2"/>
<gene>
    <name evidence="1" type="ORF">SLAV_40425</name>
</gene>
<evidence type="ECO:0000313" key="2">
    <source>
        <dbReference type="Proteomes" id="UP000231791"/>
    </source>
</evidence>
<dbReference type="Proteomes" id="UP000231791">
    <property type="component" value="Plasmid pSA3239"/>
</dbReference>
<dbReference type="RefSeq" id="WP_030241884.1">
    <property type="nucleotide sequence ID" value="NC_024970.2"/>
</dbReference>
<proteinExistence type="predicted"/>
<sequence>MGQTPIHRSSHGAPVRAPAREVHRLLADEDNWPRVFASFVHLENLGRDGGFDRIGMWGHYDGTVEHWVALRSVDEEALRVEFRPESLPPQLESMKRTWVVEPSADGGCVVRLEHEFRLKEEDPEAAATTLATVEGIALSEVAAVREAAELAALRPQALVTVEDTVTVEAPVGRVFAALYGAGEWPDHMEHVARAEVRGEGPGHTHVLELDTIERHGGSFTTRAARVGLPDNKIAYKQLLLPPLGASHHVQWLLTEEGGTTRVRSVQTVVIKESGVAAVLGEGASTEAARGFVQSELSSKVRLILDAVKHRLEQDAK</sequence>
<accession>A0A2K8PSY9</accession>
<reference evidence="1 2" key="1">
    <citation type="submission" date="2017-11" db="EMBL/GenBank/DDBJ databases">
        <title>Complete genome sequence of Streptomyces lavendulae subsp. lavendulae CCM 3239 (formerly 'Streptomyces aureofaciens CCM 3239'), the producer of the angucycline-type antibiotic auricin.</title>
        <authorList>
            <person name="Busche T."/>
            <person name="Novakova R."/>
            <person name="Al'Dilaimi A."/>
            <person name="Homerova D."/>
            <person name="Feckova L."/>
            <person name="Rezuchova B."/>
            <person name="Mingyar E."/>
            <person name="Csolleiova D."/>
            <person name="Bekeova C."/>
            <person name="Winkler A."/>
            <person name="Sevcikova B."/>
            <person name="Kalinowski J."/>
            <person name="Kormanec J."/>
            <person name="Ruckert C."/>
        </authorList>
    </citation>
    <scope>NUCLEOTIDE SEQUENCE [LARGE SCALE GENOMIC DNA]</scope>
    <source>
        <strain evidence="1 2">CCM 3239</strain>
        <plasmid evidence="2">Plasmid psa3239</plasmid>
    </source>
</reference>
<dbReference type="InterPro" id="IPR023393">
    <property type="entry name" value="START-like_dom_sf"/>
</dbReference>
<organism evidence="1 2">
    <name type="scientific">Streptomyces lavendulae subsp. lavendulae</name>
    <dbReference type="NCBI Taxonomy" id="58340"/>
    <lineage>
        <taxon>Bacteria</taxon>
        <taxon>Bacillati</taxon>
        <taxon>Actinomycetota</taxon>
        <taxon>Actinomycetes</taxon>
        <taxon>Kitasatosporales</taxon>
        <taxon>Streptomycetaceae</taxon>
        <taxon>Streptomyces</taxon>
    </lineage>
</organism>
<dbReference type="CDD" id="cd08861">
    <property type="entry name" value="OtcD1_ARO-CYC_like"/>
    <property type="match status" value="1"/>
</dbReference>
<dbReference type="KEGG" id="slx:SLAV_40425"/>
<dbReference type="AlphaFoldDB" id="A0A2K8PSY9"/>
<evidence type="ECO:0000313" key="1">
    <source>
        <dbReference type="EMBL" id="ATZ29847.1"/>
    </source>
</evidence>
<name>A0A2K8PSY9_STRLA</name>
<dbReference type="EMBL" id="CP024986">
    <property type="protein sequence ID" value="ATZ29847.1"/>
    <property type="molecule type" value="Genomic_DNA"/>
</dbReference>
<geneLocation type="plasmid" evidence="2">
    <name>psa3239</name>
</geneLocation>